<feature type="domain" description="Xaa-Pro dipeptidyl-peptidase-like" evidence="1">
    <location>
        <begin position="10"/>
        <end position="275"/>
    </location>
</feature>
<dbReference type="InterPro" id="IPR000383">
    <property type="entry name" value="Xaa-Pro-like_dom"/>
</dbReference>
<evidence type="ECO:0000313" key="3">
    <source>
        <dbReference type="Proteomes" id="UP000655287"/>
    </source>
</evidence>
<dbReference type="PANTHER" id="PTHR47751">
    <property type="entry name" value="SUPERFAMILY HYDROLASE, PUTATIVE (AFU_ORTHOLOGUE AFUA_2G16580)-RELATED"/>
    <property type="match status" value="1"/>
</dbReference>
<dbReference type="InterPro" id="IPR051411">
    <property type="entry name" value="Polyketide_trans_af380"/>
</dbReference>
<keyword evidence="3" id="KW-1185">Reference proteome</keyword>
<dbReference type="AlphaFoldDB" id="A0A919V1E0"/>
<dbReference type="PANTHER" id="PTHR47751:SF2">
    <property type="entry name" value="DLTD N-TERMINAL DOMAIN PROTEIN (AFU_ORTHOLOGUE AFUA_8G00380)-RELATED"/>
    <property type="match status" value="1"/>
</dbReference>
<dbReference type="SUPFAM" id="SSF53474">
    <property type="entry name" value="alpha/beta-Hydrolases"/>
    <property type="match status" value="1"/>
</dbReference>
<name>A0A919V1E0_9ACTN</name>
<evidence type="ECO:0000313" key="2">
    <source>
        <dbReference type="EMBL" id="GII78492.1"/>
    </source>
</evidence>
<sequence length="300" mass="33524">MRKTVNFLSEGVELEALLYTPDTTGPHPVVVMAGGWCYVKELVQPRYAEVFAEAGLASLIFDYRGFGGSAGEPRQHADPRGQIEDYRNAISYVETLDEIDASRIGVWGISYSGGHALIAGAQDPRARAVVSIVPVVDGLETMRRAHGTMGFRRLSAAVLDSRRKRFRTGEHEYMKHSSTTPEQELCTWPFPGSPPLFQMLKETEAPSYENRNTVASAELLMEYSVEPHVHRLVDTPTLMVLADNDDFTWSDLETKVFNAIPTPDKGLHVVAGTDHHELYRDPEKTRQAAAVCRDWLLEHL</sequence>
<dbReference type="Pfam" id="PF02129">
    <property type="entry name" value="Peptidase_S15"/>
    <property type="match status" value="1"/>
</dbReference>
<dbReference type="InterPro" id="IPR029058">
    <property type="entry name" value="AB_hydrolase_fold"/>
</dbReference>
<dbReference type="Gene3D" id="3.40.50.1820">
    <property type="entry name" value="alpha/beta hydrolase"/>
    <property type="match status" value="1"/>
</dbReference>
<proteinExistence type="predicted"/>
<protein>
    <recommendedName>
        <fullName evidence="1">Xaa-Pro dipeptidyl-peptidase-like domain-containing protein</fullName>
    </recommendedName>
</protein>
<organism evidence="2 3">
    <name type="scientific">Sphaerisporangium rufum</name>
    <dbReference type="NCBI Taxonomy" id="1381558"/>
    <lineage>
        <taxon>Bacteria</taxon>
        <taxon>Bacillati</taxon>
        <taxon>Actinomycetota</taxon>
        <taxon>Actinomycetes</taxon>
        <taxon>Streptosporangiales</taxon>
        <taxon>Streptosporangiaceae</taxon>
        <taxon>Sphaerisporangium</taxon>
    </lineage>
</organism>
<dbReference type="Gene3D" id="1.10.10.800">
    <property type="match status" value="1"/>
</dbReference>
<reference evidence="2" key="1">
    <citation type="submission" date="2021-01" db="EMBL/GenBank/DDBJ databases">
        <title>Whole genome shotgun sequence of Sphaerisporangium rufum NBRC 109079.</title>
        <authorList>
            <person name="Komaki H."/>
            <person name="Tamura T."/>
        </authorList>
    </citation>
    <scope>NUCLEOTIDE SEQUENCE</scope>
    <source>
        <strain evidence="2">NBRC 109079</strain>
    </source>
</reference>
<accession>A0A919V1E0</accession>
<evidence type="ECO:0000259" key="1">
    <source>
        <dbReference type="Pfam" id="PF02129"/>
    </source>
</evidence>
<gene>
    <name evidence="2" type="ORF">Sru01_34740</name>
</gene>
<dbReference type="Proteomes" id="UP000655287">
    <property type="component" value="Unassembled WGS sequence"/>
</dbReference>
<dbReference type="EMBL" id="BOOU01000049">
    <property type="protein sequence ID" value="GII78492.1"/>
    <property type="molecule type" value="Genomic_DNA"/>
</dbReference>
<dbReference type="RefSeq" id="WP_203986335.1">
    <property type="nucleotide sequence ID" value="NZ_BOOU01000049.1"/>
</dbReference>
<comment type="caution">
    <text evidence="2">The sequence shown here is derived from an EMBL/GenBank/DDBJ whole genome shotgun (WGS) entry which is preliminary data.</text>
</comment>
<dbReference type="GO" id="GO:0016787">
    <property type="term" value="F:hydrolase activity"/>
    <property type="evidence" value="ECO:0007669"/>
    <property type="project" value="InterPro"/>
</dbReference>